<organism evidence="7 8">
    <name type="scientific">Arthrobacter alpinus</name>
    <dbReference type="NCBI Taxonomy" id="656366"/>
    <lineage>
        <taxon>Bacteria</taxon>
        <taxon>Bacillati</taxon>
        <taxon>Actinomycetota</taxon>
        <taxon>Actinomycetes</taxon>
        <taxon>Micrococcales</taxon>
        <taxon>Micrococcaceae</taxon>
        <taxon>Arthrobacter</taxon>
    </lineage>
</organism>
<dbReference type="RefSeq" id="WP_074711412.1">
    <property type="nucleotide sequence ID" value="NZ_FNTV01000001.1"/>
</dbReference>
<evidence type="ECO:0000256" key="2">
    <source>
        <dbReference type="ARBA" id="ARBA00022475"/>
    </source>
</evidence>
<dbReference type="AlphaFoldDB" id="A0A1H5K2P4"/>
<evidence type="ECO:0000256" key="3">
    <source>
        <dbReference type="ARBA" id="ARBA00022692"/>
    </source>
</evidence>
<dbReference type="Proteomes" id="UP000182725">
    <property type="component" value="Unassembled WGS sequence"/>
</dbReference>
<proteinExistence type="predicted"/>
<reference evidence="7 8" key="1">
    <citation type="submission" date="2016-10" db="EMBL/GenBank/DDBJ databases">
        <authorList>
            <person name="de Groot N.N."/>
        </authorList>
    </citation>
    <scope>NUCLEOTIDE SEQUENCE [LARGE SCALE GENOMIC DNA]</scope>
    <source>
        <strain evidence="7 8">DSM 22274</strain>
    </source>
</reference>
<keyword evidence="5 6" id="KW-0472">Membrane</keyword>
<feature type="transmembrane region" description="Helical" evidence="6">
    <location>
        <begin position="275"/>
        <end position="302"/>
    </location>
</feature>
<name>A0A1H5K2P4_9MICC</name>
<evidence type="ECO:0000256" key="1">
    <source>
        <dbReference type="ARBA" id="ARBA00004651"/>
    </source>
</evidence>
<evidence type="ECO:0000256" key="6">
    <source>
        <dbReference type="SAM" id="Phobius"/>
    </source>
</evidence>
<evidence type="ECO:0000313" key="8">
    <source>
        <dbReference type="Proteomes" id="UP000182725"/>
    </source>
</evidence>
<accession>A0A1H5K2P4</accession>
<dbReference type="InterPro" id="IPR022791">
    <property type="entry name" value="L-PG_synthase/AglD"/>
</dbReference>
<evidence type="ECO:0000313" key="7">
    <source>
        <dbReference type="EMBL" id="SEE59082.1"/>
    </source>
</evidence>
<dbReference type="GO" id="GO:0005886">
    <property type="term" value="C:plasma membrane"/>
    <property type="evidence" value="ECO:0007669"/>
    <property type="project" value="UniProtKB-SubCell"/>
</dbReference>
<feature type="transmembrane region" description="Helical" evidence="6">
    <location>
        <begin position="234"/>
        <end position="255"/>
    </location>
</feature>
<dbReference type="PANTHER" id="PTHR40277:SF1">
    <property type="entry name" value="BLL5419 PROTEIN"/>
    <property type="match status" value="1"/>
</dbReference>
<feature type="transmembrane region" description="Helical" evidence="6">
    <location>
        <begin position="39"/>
        <end position="62"/>
    </location>
</feature>
<keyword evidence="2" id="KW-1003">Cell membrane</keyword>
<evidence type="ECO:0000256" key="4">
    <source>
        <dbReference type="ARBA" id="ARBA00022989"/>
    </source>
</evidence>
<evidence type="ECO:0000256" key="5">
    <source>
        <dbReference type="ARBA" id="ARBA00023136"/>
    </source>
</evidence>
<protein>
    <submittedName>
        <fullName evidence="7">Uncharacterized membrane protein YbhN, UPF0104 family</fullName>
    </submittedName>
</protein>
<feature type="transmembrane region" description="Helical" evidence="6">
    <location>
        <begin position="6"/>
        <end position="27"/>
    </location>
</feature>
<sequence length="324" mass="33131">MPGRRVLLGWLQTLVGAAVLAALVWKLGSGPFIDGIMAVDARAVAAAMVITLGTTLCCAWRWQLVARGLGQYLPFGPAVAAYYRSQFLNSVLPGGILGDIHRGVDQGSRDGNVGGGLRAVAWDRAAGQGVQLLLAVLVLTLLPSPLHRFGAVLAWIVLALAAALTALLLWPPSSGARWWARVLPAVASDLRHGLLTRRAAPGIVLASTGAVAGHTAIFLIAAGAAGATATAAQLLPLAMLVLLAMSVPASIAGWGPREGAAAWAFMAAGLGAAQGVSAAVVYGVLSLAACLPGAVVLLVAWLHRDRHRVPMRRGQGAAGGVRHG</sequence>
<dbReference type="Pfam" id="PF03706">
    <property type="entry name" value="LPG_synthase_TM"/>
    <property type="match status" value="1"/>
</dbReference>
<feature type="transmembrane region" description="Helical" evidence="6">
    <location>
        <begin position="149"/>
        <end position="170"/>
    </location>
</feature>
<gene>
    <name evidence="7" type="ORF">SAMN04489740_1850</name>
</gene>
<keyword evidence="4 6" id="KW-1133">Transmembrane helix</keyword>
<keyword evidence="3 6" id="KW-0812">Transmembrane</keyword>
<dbReference type="EMBL" id="FNTV01000001">
    <property type="protein sequence ID" value="SEE59082.1"/>
    <property type="molecule type" value="Genomic_DNA"/>
</dbReference>
<feature type="transmembrane region" description="Helical" evidence="6">
    <location>
        <begin position="199"/>
        <end position="222"/>
    </location>
</feature>
<dbReference type="PANTHER" id="PTHR40277">
    <property type="entry name" value="BLL5419 PROTEIN"/>
    <property type="match status" value="1"/>
</dbReference>
<comment type="subcellular location">
    <subcellularLocation>
        <location evidence="1">Cell membrane</location>
        <topology evidence="1">Multi-pass membrane protein</topology>
    </subcellularLocation>
</comment>